<name>A0A495JQ75_9ACTN</name>
<comment type="caution">
    <text evidence="3">The sequence shown here is derived from an EMBL/GenBank/DDBJ whole genome shotgun (WGS) entry which is preliminary data.</text>
</comment>
<dbReference type="AlphaFoldDB" id="A0A495JQ75"/>
<proteinExistence type="predicted"/>
<organism evidence="3 4">
    <name type="scientific">Micromonospora pisi</name>
    <dbReference type="NCBI Taxonomy" id="589240"/>
    <lineage>
        <taxon>Bacteria</taxon>
        <taxon>Bacillati</taxon>
        <taxon>Actinomycetota</taxon>
        <taxon>Actinomycetes</taxon>
        <taxon>Micromonosporales</taxon>
        <taxon>Micromonosporaceae</taxon>
        <taxon>Micromonospora</taxon>
    </lineage>
</organism>
<evidence type="ECO:0000313" key="4">
    <source>
        <dbReference type="Proteomes" id="UP000277671"/>
    </source>
</evidence>
<dbReference type="EMBL" id="RBKT01000001">
    <property type="protein sequence ID" value="RKR90668.1"/>
    <property type="molecule type" value="Genomic_DNA"/>
</dbReference>
<feature type="region of interest" description="Disordered" evidence="1">
    <location>
        <begin position="330"/>
        <end position="353"/>
    </location>
</feature>
<dbReference type="Pfam" id="PF13360">
    <property type="entry name" value="PQQ_2"/>
    <property type="match status" value="2"/>
</dbReference>
<evidence type="ECO:0000256" key="1">
    <source>
        <dbReference type="SAM" id="MobiDB-lite"/>
    </source>
</evidence>
<dbReference type="InterPro" id="IPR011047">
    <property type="entry name" value="Quinoprotein_ADH-like_sf"/>
</dbReference>
<keyword evidence="4" id="KW-1185">Reference proteome</keyword>
<feature type="compositionally biased region" description="Polar residues" evidence="1">
    <location>
        <begin position="343"/>
        <end position="353"/>
    </location>
</feature>
<evidence type="ECO:0000313" key="3">
    <source>
        <dbReference type="EMBL" id="RKR90668.1"/>
    </source>
</evidence>
<dbReference type="SUPFAM" id="SSF50998">
    <property type="entry name" value="Quinoprotein alcohol dehydrogenase-like"/>
    <property type="match status" value="2"/>
</dbReference>
<dbReference type="Gene3D" id="2.130.10.10">
    <property type="entry name" value="YVTN repeat-like/Quinoprotein amine dehydrogenase"/>
    <property type="match status" value="1"/>
</dbReference>
<reference evidence="3 4" key="1">
    <citation type="submission" date="2018-10" db="EMBL/GenBank/DDBJ databases">
        <title>Sequencing the genomes of 1000 actinobacteria strains.</title>
        <authorList>
            <person name="Klenk H.-P."/>
        </authorList>
    </citation>
    <scope>NUCLEOTIDE SEQUENCE [LARGE SCALE GENOMIC DNA]</scope>
    <source>
        <strain evidence="3 4">DSM 45175</strain>
    </source>
</reference>
<feature type="domain" description="Pyrrolo-quinoline quinone repeat" evidence="2">
    <location>
        <begin position="94"/>
        <end position="164"/>
    </location>
</feature>
<gene>
    <name evidence="3" type="ORF">BDK92_5047</name>
</gene>
<protein>
    <submittedName>
        <fullName evidence="3">Putative pyrroloquinoline-quinone binding quinoprotein</fullName>
    </submittedName>
</protein>
<evidence type="ECO:0000259" key="2">
    <source>
        <dbReference type="Pfam" id="PF13360"/>
    </source>
</evidence>
<dbReference type="InterPro" id="IPR015943">
    <property type="entry name" value="WD40/YVTN_repeat-like_dom_sf"/>
</dbReference>
<sequence length="466" mass="49669">METENAVLIDLGSDRGESITDDDAGTGWSWSRRRLRGAALAAGVALLLVAGGSAAPVPPPLVEVATLTVAPDRSFVLTPERLFVGLTGAHGIGQYVSAYEPGRGRLLWTVPYDQGANAGGLLERVGDLLLIRVFRDNVPNTTAIDAATGAIRWTLPGQVEVLSDGRTGMTAEDVFAPDARLVDPSRPASNVYYHAASGRTYVDPPVGQVIRLVDLGSGAPLWSSAPLGTVVSTPLPSGAGPDAESMLLVTTPEGRIELREARTGVVRRSLPAAGPWLPTVRVVGDLLLVQRGATDVTGYALDTLRQRWARKLDRQNVVIDVCGERPCVGNDSGSWQLDPATGAETSTETGPWPTSMTTTLRSGGQWFEMDMLRAKLLRTVDPATGRTLADLSGWESLTYAASTGPVLLMRWTDAKGPTWFGLIEPGATEVRLLGRVPAQARECQLAGNVIACHVSPSIVRLWRYQP</sequence>
<accession>A0A495JQ75</accession>
<dbReference type="InterPro" id="IPR002372">
    <property type="entry name" value="PQQ_rpt_dom"/>
</dbReference>
<dbReference type="Proteomes" id="UP000277671">
    <property type="component" value="Unassembled WGS sequence"/>
</dbReference>
<feature type="domain" description="Pyrrolo-quinoline quinone repeat" evidence="2">
    <location>
        <begin position="208"/>
        <end position="314"/>
    </location>
</feature>
<dbReference type="RefSeq" id="WP_170208675.1">
    <property type="nucleotide sequence ID" value="NZ_RBKT01000001.1"/>
</dbReference>